<dbReference type="Gene3D" id="3.40.50.10610">
    <property type="entry name" value="ABC-type transport auxiliary lipoprotein component"/>
    <property type="match status" value="1"/>
</dbReference>
<reference evidence="1 2" key="1">
    <citation type="journal article" date="2016" name="Nat. Commun.">
        <title>Thousands of microbial genomes shed light on interconnected biogeochemical processes in an aquifer system.</title>
        <authorList>
            <person name="Anantharaman K."/>
            <person name="Brown C.T."/>
            <person name="Hug L.A."/>
            <person name="Sharon I."/>
            <person name="Castelle C.J."/>
            <person name="Probst A.J."/>
            <person name="Thomas B.C."/>
            <person name="Singh A."/>
            <person name="Wilkins M.J."/>
            <person name="Karaoz U."/>
            <person name="Brodie E.L."/>
            <person name="Williams K.H."/>
            <person name="Hubbard S.S."/>
            <person name="Banfield J.F."/>
        </authorList>
    </citation>
    <scope>NUCLEOTIDE SEQUENCE [LARGE SCALE GENOMIC DNA]</scope>
</reference>
<proteinExistence type="predicted"/>
<accession>A0A1F6GS06</accession>
<sequence length="404" mass="45234">MKALVFWFGILCFVFGVITAEAQEMPKGTEVLKANLADPETAQTGLLVLQFAATGMTDSAARAYSSMIAQNVGNTNRFLVTDHEQAEQVMMRENPKLLPCFEIGCGIQMAKILGADRILSGNLSLGANNYVLLKVKLVNVLDNSIEFEDEIRFTDETMDRRLYTMAQGIAKNTPLKGKILRANNKLVVVDLGANHGVSVGDRFVIYKNQSISGPETSYLSNSSNSRRANIGILTITKVGDFSSEGVFFQKTENPDVGQYVTTYLEKRKQIQLIDYVRKELDTSMRHVFEIERKVEIRPISLEDIDKNRWITSVRLVEEDRDYWQMWMIGTGLGTGFFLSQFKNGDDLKVMAVIGGFAYSSIQFFKTKSLLKGLVQEGKFKGYLDVTFNPNLPSGKLGVGYHLDF</sequence>
<organism evidence="1 2">
    <name type="scientific">Candidatus Lambdaproteobacteria bacterium RIFOXYD2_FULL_56_26</name>
    <dbReference type="NCBI Taxonomy" id="1817773"/>
    <lineage>
        <taxon>Bacteria</taxon>
        <taxon>Pseudomonadati</taxon>
        <taxon>Pseudomonadota</taxon>
        <taxon>Candidatus Lambdaproteobacteria</taxon>
    </lineage>
</organism>
<dbReference type="AlphaFoldDB" id="A0A1F6GS06"/>
<evidence type="ECO:0008006" key="3">
    <source>
        <dbReference type="Google" id="ProtNLM"/>
    </source>
</evidence>
<dbReference type="Gene3D" id="2.40.10.410">
    <property type="entry name" value="FlgT, C-terminal domain"/>
    <property type="match status" value="1"/>
</dbReference>
<evidence type="ECO:0000313" key="2">
    <source>
        <dbReference type="Proteomes" id="UP000177583"/>
    </source>
</evidence>
<dbReference type="Proteomes" id="UP000177583">
    <property type="component" value="Unassembled WGS sequence"/>
</dbReference>
<comment type="caution">
    <text evidence="1">The sequence shown here is derived from an EMBL/GenBank/DDBJ whole genome shotgun (WGS) entry which is preliminary data.</text>
</comment>
<name>A0A1F6GS06_9PROT</name>
<dbReference type="InterPro" id="IPR038165">
    <property type="entry name" value="FlgT_C_sf"/>
</dbReference>
<gene>
    <name evidence="1" type="ORF">A2557_03665</name>
</gene>
<evidence type="ECO:0000313" key="1">
    <source>
        <dbReference type="EMBL" id="OGH00781.1"/>
    </source>
</evidence>
<protein>
    <recommendedName>
        <fullName evidence="3">Flagellar assembly protein T C-terminal domain-containing protein</fullName>
    </recommendedName>
</protein>
<dbReference type="EMBL" id="MFNF01000042">
    <property type="protein sequence ID" value="OGH00781.1"/>
    <property type="molecule type" value="Genomic_DNA"/>
</dbReference>